<evidence type="ECO:0000313" key="3">
    <source>
        <dbReference type="Proteomes" id="UP000245998"/>
    </source>
</evidence>
<dbReference type="InterPro" id="IPR036366">
    <property type="entry name" value="PGBDSf"/>
</dbReference>
<accession>A0A2U1JW69</accession>
<dbReference type="SUPFAM" id="SSF47090">
    <property type="entry name" value="PGBD-like"/>
    <property type="match status" value="1"/>
</dbReference>
<evidence type="ECO:0000313" key="2">
    <source>
        <dbReference type="EMBL" id="PWA09235.1"/>
    </source>
</evidence>
<organism evidence="2 3">
    <name type="scientific">Pueribacillus theae</name>
    <dbReference type="NCBI Taxonomy" id="2171751"/>
    <lineage>
        <taxon>Bacteria</taxon>
        <taxon>Bacillati</taxon>
        <taxon>Bacillota</taxon>
        <taxon>Bacilli</taxon>
        <taxon>Bacillales</taxon>
        <taxon>Bacillaceae</taxon>
        <taxon>Pueribacillus</taxon>
    </lineage>
</organism>
<gene>
    <name evidence="2" type="ORF">DCC39_13270</name>
</gene>
<dbReference type="Gene3D" id="1.10.101.10">
    <property type="entry name" value="PGBD-like superfamily/PGBD"/>
    <property type="match status" value="1"/>
</dbReference>
<keyword evidence="3" id="KW-1185">Reference proteome</keyword>
<evidence type="ECO:0000259" key="1">
    <source>
        <dbReference type="Pfam" id="PF01471"/>
    </source>
</evidence>
<comment type="caution">
    <text evidence="2">The sequence shown here is derived from an EMBL/GenBank/DDBJ whole genome shotgun (WGS) entry which is preliminary data.</text>
</comment>
<reference evidence="2 3" key="1">
    <citation type="submission" date="2018-04" db="EMBL/GenBank/DDBJ databases">
        <title>Camelliibacillus theae gen. nov., sp. nov., isolated from Pu'er tea.</title>
        <authorList>
            <person name="Niu L."/>
        </authorList>
    </citation>
    <scope>NUCLEOTIDE SEQUENCE [LARGE SCALE GENOMIC DNA]</scope>
    <source>
        <strain evidence="2 3">T8</strain>
    </source>
</reference>
<dbReference type="AlphaFoldDB" id="A0A2U1JW69"/>
<name>A0A2U1JW69_9BACI</name>
<dbReference type="Pfam" id="PF01471">
    <property type="entry name" value="PG_binding_1"/>
    <property type="match status" value="1"/>
</dbReference>
<dbReference type="InterPro" id="IPR002477">
    <property type="entry name" value="Peptidoglycan-bd-like"/>
</dbReference>
<dbReference type="Proteomes" id="UP000245998">
    <property type="component" value="Unassembled WGS sequence"/>
</dbReference>
<sequence length="212" mass="23223">MRISKQFVVTPVLGLAVLATPLALPTLGGTTGIAEAASGNEQENEQVQLSESAISPEFQALFNWPPEEQPIVKQGSQSFEVEFIQVMLNHFGFETEVDGVFGSHTDQQVHQLQAEKGLAQDGIVGVDTWTILLEEYEEEIFTKEKAINFAEEALDNGDLVFSGDGALHQDLDGQVFYSLRAQSKDYMEDGGSGTVGFYDVYQNGDVVESKPR</sequence>
<dbReference type="RefSeq" id="WP_116555391.1">
    <property type="nucleotide sequence ID" value="NZ_QCZG01000030.1"/>
</dbReference>
<dbReference type="InterPro" id="IPR036365">
    <property type="entry name" value="PGBD-like_sf"/>
</dbReference>
<dbReference type="EMBL" id="QCZG01000030">
    <property type="protein sequence ID" value="PWA09235.1"/>
    <property type="molecule type" value="Genomic_DNA"/>
</dbReference>
<protein>
    <recommendedName>
        <fullName evidence="1">Peptidoglycan binding-like domain-containing protein</fullName>
    </recommendedName>
</protein>
<feature type="domain" description="Peptidoglycan binding-like" evidence="1">
    <location>
        <begin position="80"/>
        <end position="132"/>
    </location>
</feature>
<proteinExistence type="predicted"/>
<dbReference type="OrthoDB" id="9812621at2"/>